<dbReference type="AlphaFoldDB" id="A0AAN7Z2P6"/>
<accession>A0AAN7Z2P6</accession>
<gene>
    <name evidence="1" type="ORF">RRF57_003347</name>
</gene>
<reference evidence="1 2" key="1">
    <citation type="submission" date="2023-10" db="EMBL/GenBank/DDBJ databases">
        <title>Draft genome sequence of Xylaria bambusicola isolate GMP-LS, the root and basal stem rot pathogen of sugarcane in Indonesia.</title>
        <authorList>
            <person name="Selvaraj P."/>
            <person name="Muralishankar V."/>
            <person name="Muruganantham S."/>
            <person name="Sp S."/>
            <person name="Haryani S."/>
            <person name="Lau K.J.X."/>
            <person name="Naqvi N.I."/>
        </authorList>
    </citation>
    <scope>NUCLEOTIDE SEQUENCE [LARGE SCALE GENOMIC DNA]</scope>
    <source>
        <strain evidence="1">GMP-LS</strain>
    </source>
</reference>
<dbReference type="InterPro" id="IPR036322">
    <property type="entry name" value="WD40_repeat_dom_sf"/>
</dbReference>
<dbReference type="Proteomes" id="UP001305414">
    <property type="component" value="Unassembled WGS sequence"/>
</dbReference>
<proteinExistence type="predicted"/>
<protein>
    <submittedName>
        <fullName evidence="1">Uncharacterized protein</fullName>
    </submittedName>
</protein>
<evidence type="ECO:0000313" key="1">
    <source>
        <dbReference type="EMBL" id="KAK5627632.1"/>
    </source>
</evidence>
<sequence length="117" mass="13098">MLSKYGKMDDFQACPKPLCGDETCFKVHFDPNLEPCYAALSLVVSGPEHLDQLLRRRHARARGFYLALEIPHKHLVRNVAWPPGNYKGYDMVATAGQDGFVRVFRIDTPYGGDGGKS</sequence>
<comment type="caution">
    <text evidence="1">The sequence shown here is derived from an EMBL/GenBank/DDBJ whole genome shotgun (WGS) entry which is preliminary data.</text>
</comment>
<name>A0AAN7Z2P6_9PEZI</name>
<dbReference type="Gene3D" id="2.130.10.10">
    <property type="entry name" value="YVTN repeat-like/Quinoprotein amine dehydrogenase"/>
    <property type="match status" value="1"/>
</dbReference>
<keyword evidence="2" id="KW-1185">Reference proteome</keyword>
<dbReference type="InterPro" id="IPR015943">
    <property type="entry name" value="WD40/YVTN_repeat-like_dom_sf"/>
</dbReference>
<dbReference type="EMBL" id="JAWHQM010000006">
    <property type="protein sequence ID" value="KAK5627632.1"/>
    <property type="molecule type" value="Genomic_DNA"/>
</dbReference>
<dbReference type="SUPFAM" id="SSF50978">
    <property type="entry name" value="WD40 repeat-like"/>
    <property type="match status" value="1"/>
</dbReference>
<evidence type="ECO:0000313" key="2">
    <source>
        <dbReference type="Proteomes" id="UP001305414"/>
    </source>
</evidence>
<organism evidence="1 2">
    <name type="scientific">Xylaria bambusicola</name>
    <dbReference type="NCBI Taxonomy" id="326684"/>
    <lineage>
        <taxon>Eukaryota</taxon>
        <taxon>Fungi</taxon>
        <taxon>Dikarya</taxon>
        <taxon>Ascomycota</taxon>
        <taxon>Pezizomycotina</taxon>
        <taxon>Sordariomycetes</taxon>
        <taxon>Xylariomycetidae</taxon>
        <taxon>Xylariales</taxon>
        <taxon>Xylariaceae</taxon>
        <taxon>Xylaria</taxon>
    </lineage>
</organism>